<keyword evidence="9" id="KW-1133">Transmembrane helix</keyword>
<dbReference type="Gene3D" id="6.20.330.10">
    <property type="match status" value="1"/>
</dbReference>
<reference evidence="11 12" key="2">
    <citation type="submission" date="2018-06" db="EMBL/GenBank/DDBJ databases">
        <title>Metagenomic assembly of (sub)arctic Cyanobacteria and their associated microbiome from non-axenic cultures.</title>
        <authorList>
            <person name="Baurain D."/>
        </authorList>
    </citation>
    <scope>NUCLEOTIDE SEQUENCE [LARGE SCALE GENOMIC DNA]</scope>
    <source>
        <strain evidence="11">ULC041bin1</strain>
    </source>
</reference>
<dbReference type="PANTHER" id="PTHR33209">
    <property type="entry name" value="PROTEASE 4"/>
    <property type="match status" value="1"/>
</dbReference>
<protein>
    <recommendedName>
        <fullName evidence="7">Protease 4</fullName>
        <ecNumber evidence="7">3.4.21.-</ecNumber>
    </recommendedName>
    <alternativeName>
        <fullName evidence="7">Endopeptidase IV</fullName>
    </alternativeName>
    <alternativeName>
        <fullName evidence="7">Protease IV</fullName>
    </alternativeName>
    <alternativeName>
        <fullName evidence="7">Signal peptide peptidase</fullName>
    </alternativeName>
</protein>
<dbReference type="Pfam" id="PF01343">
    <property type="entry name" value="Peptidase_S49"/>
    <property type="match status" value="2"/>
</dbReference>
<keyword evidence="7" id="KW-0997">Cell inner membrane</keyword>
<dbReference type="EC" id="3.4.21.-" evidence="7"/>
<dbReference type="InterPro" id="IPR004634">
    <property type="entry name" value="Pept_S49_pIV"/>
</dbReference>
<accession>A0A2W4W1A5</accession>
<dbReference type="CDD" id="cd07018">
    <property type="entry name" value="S49_SppA_67K_type"/>
    <property type="match status" value="1"/>
</dbReference>
<keyword evidence="6 7" id="KW-0472">Membrane</keyword>
<gene>
    <name evidence="11" type="primary">sppA</name>
    <name evidence="11" type="ORF">DCF17_15165</name>
</gene>
<dbReference type="CDD" id="cd07023">
    <property type="entry name" value="S49_Sppa_N_C"/>
    <property type="match status" value="1"/>
</dbReference>
<comment type="similarity">
    <text evidence="2 7">Belongs to the peptidase S49 family.</text>
</comment>
<keyword evidence="9" id="KW-0812">Transmembrane</keyword>
<dbReference type="PIRSF" id="PIRSF001217">
    <property type="entry name" value="Protease_4_SppA"/>
    <property type="match status" value="1"/>
</dbReference>
<comment type="caution">
    <text evidence="11">The sequence shown here is derived from an EMBL/GenBank/DDBJ whole genome shotgun (WGS) entry which is preliminary data.</text>
</comment>
<evidence type="ECO:0000256" key="5">
    <source>
        <dbReference type="ARBA" id="ARBA00022825"/>
    </source>
</evidence>
<dbReference type="NCBIfam" id="TIGR00705">
    <property type="entry name" value="SppA_67K"/>
    <property type="match status" value="1"/>
</dbReference>
<dbReference type="InterPro" id="IPR004635">
    <property type="entry name" value="Pept_S49_SppA"/>
</dbReference>
<dbReference type="GO" id="GO:0005886">
    <property type="term" value="C:plasma membrane"/>
    <property type="evidence" value="ECO:0007669"/>
    <property type="project" value="UniProtKB-SubCell"/>
</dbReference>
<dbReference type="NCBIfam" id="TIGR00706">
    <property type="entry name" value="SppA_dom"/>
    <property type="match status" value="1"/>
</dbReference>
<comment type="subcellular location">
    <subcellularLocation>
        <location evidence="7">Cell inner membrane</location>
    </subcellularLocation>
    <subcellularLocation>
        <location evidence="1">Membrane</location>
    </subcellularLocation>
</comment>
<evidence type="ECO:0000256" key="1">
    <source>
        <dbReference type="ARBA" id="ARBA00004370"/>
    </source>
</evidence>
<sequence length="615" mass="66041">MRQFLKYTLASLTGSILFFLLLGFLLTLGAVGLVGVLVAGLSQESDAPTVEKDTVLVYDLSTLIPDSPEALDPGALVLGGQTPSAITLRQAVLALEQAATDDRITALYLKGSGAGVGAGLASQIEIRQALETFSATDKPILAYDISWTEQEYALASLADTVYLNPFGEIEMNGLYAETMFQAEALEKLGVGVQVTRVGRYKSAVEPLIRDTMSPEEREQTQRLLGDLWQNLLTSTAASRDLSAQQLQTIADTQGFLFGAEAETQSLADEIAYEDEVIAALRDITGEVDDDDDDDDSSLDFRQIGLARYAKTVEDPLLSRRADNEVALVYAEGPIIDGGDSGSFSPSGVIAGNALAGQLRQLRQDDDVKAVVLRVNSPGGSATASEVILREIQLVREAGKPVVVSMGNVAASGGYWIASQADIILAQPTTITGSIGVYGVFLNLEDLGTKVGVNWDGVKTAELADIFSSTRPKTEAELAILQRSVDSIYDSFLDRVAEGRDLARPAVAELAQGRVWSGTAALDLGLVDELGGIDRAIATAAELAELGDDWKLQEYPEPGEWQRFLRIFLSPDAARATAHDPVTTQVLQFVDDTQMIRSLNDPRGIYSIMPFRLVVK</sequence>
<dbReference type="InterPro" id="IPR002142">
    <property type="entry name" value="Peptidase_S49"/>
</dbReference>
<organism evidence="11 12">
    <name type="scientific">Shackletoniella antarctica</name>
    <dbReference type="NCBI Taxonomy" id="268115"/>
    <lineage>
        <taxon>Bacteria</taxon>
        <taxon>Bacillati</taxon>
        <taxon>Cyanobacteriota</taxon>
        <taxon>Cyanophyceae</taxon>
        <taxon>Oculatellales</taxon>
        <taxon>Oculatellaceae</taxon>
        <taxon>Shackletoniella</taxon>
    </lineage>
</organism>
<dbReference type="Gene3D" id="3.90.226.10">
    <property type="entry name" value="2-enoyl-CoA Hydratase, Chain A, domain 1"/>
    <property type="match status" value="3"/>
</dbReference>
<feature type="transmembrane region" description="Helical" evidence="9">
    <location>
        <begin position="12"/>
        <end position="41"/>
    </location>
</feature>
<evidence type="ECO:0000256" key="2">
    <source>
        <dbReference type="ARBA" id="ARBA00008683"/>
    </source>
</evidence>
<dbReference type="InterPro" id="IPR047272">
    <property type="entry name" value="S49_SppA_C"/>
</dbReference>
<dbReference type="EMBL" id="QBMN01000110">
    <property type="protein sequence ID" value="PZO38060.1"/>
    <property type="molecule type" value="Genomic_DNA"/>
</dbReference>
<dbReference type="Proteomes" id="UP000249081">
    <property type="component" value="Unassembled WGS sequence"/>
</dbReference>
<keyword evidence="7" id="KW-1003">Cell membrane</keyword>
<evidence type="ECO:0000256" key="3">
    <source>
        <dbReference type="ARBA" id="ARBA00022670"/>
    </source>
</evidence>
<evidence type="ECO:0000256" key="6">
    <source>
        <dbReference type="ARBA" id="ARBA00023136"/>
    </source>
</evidence>
<evidence type="ECO:0000259" key="10">
    <source>
        <dbReference type="Pfam" id="PF01343"/>
    </source>
</evidence>
<dbReference type="AlphaFoldDB" id="A0A2W4W1A5"/>
<dbReference type="PANTHER" id="PTHR33209:SF1">
    <property type="entry name" value="PEPTIDASE S49 DOMAIN-CONTAINING PROTEIN"/>
    <property type="match status" value="1"/>
</dbReference>
<keyword evidence="4 7" id="KW-0378">Hydrolase</keyword>
<evidence type="ECO:0000256" key="4">
    <source>
        <dbReference type="ARBA" id="ARBA00022801"/>
    </source>
</evidence>
<feature type="domain" description="Peptidase S49" evidence="10">
    <location>
        <begin position="135"/>
        <end position="282"/>
    </location>
</feature>
<dbReference type="GO" id="GO:0006465">
    <property type="term" value="P:signal peptide processing"/>
    <property type="evidence" value="ECO:0007669"/>
    <property type="project" value="InterPro"/>
</dbReference>
<dbReference type="InterPro" id="IPR047217">
    <property type="entry name" value="S49_SppA_67K_type_N"/>
</dbReference>
<keyword evidence="3 7" id="KW-0645">Protease</keyword>
<evidence type="ECO:0000313" key="12">
    <source>
        <dbReference type="Proteomes" id="UP000249081"/>
    </source>
</evidence>
<feature type="domain" description="Peptidase S49" evidence="10">
    <location>
        <begin position="395"/>
        <end position="545"/>
    </location>
</feature>
<feature type="active site" description="Proton donor/acceptor" evidence="8">
    <location>
        <position position="201"/>
    </location>
</feature>
<evidence type="ECO:0000256" key="9">
    <source>
        <dbReference type="SAM" id="Phobius"/>
    </source>
</evidence>
<dbReference type="InterPro" id="IPR029045">
    <property type="entry name" value="ClpP/crotonase-like_dom_sf"/>
</dbReference>
<feature type="active site" description="Nucleophile" evidence="8">
    <location>
        <position position="411"/>
    </location>
</feature>
<evidence type="ECO:0000313" key="11">
    <source>
        <dbReference type="EMBL" id="PZO38060.1"/>
    </source>
</evidence>
<keyword evidence="5" id="KW-0720">Serine protease</keyword>
<dbReference type="SUPFAM" id="SSF52096">
    <property type="entry name" value="ClpP/crotonase"/>
    <property type="match status" value="2"/>
</dbReference>
<reference evidence="12" key="1">
    <citation type="submission" date="2018-04" db="EMBL/GenBank/DDBJ databases">
        <authorList>
            <person name="Cornet L."/>
        </authorList>
    </citation>
    <scope>NUCLEOTIDE SEQUENCE [LARGE SCALE GENOMIC DNA]</scope>
</reference>
<name>A0A2W4W1A5_9CYAN</name>
<proteinExistence type="inferred from homology"/>
<evidence type="ECO:0000256" key="8">
    <source>
        <dbReference type="PIRSR" id="PIRSR001217-1"/>
    </source>
</evidence>
<dbReference type="GO" id="GO:0008236">
    <property type="term" value="F:serine-type peptidase activity"/>
    <property type="evidence" value="ECO:0007669"/>
    <property type="project" value="UniProtKB-KW"/>
</dbReference>
<evidence type="ECO:0000256" key="7">
    <source>
        <dbReference type="PIRNR" id="PIRNR001217"/>
    </source>
</evidence>